<protein>
    <submittedName>
        <fullName evidence="1">Abi family protein</fullName>
    </submittedName>
</protein>
<dbReference type="InterPro" id="IPR011664">
    <property type="entry name" value="Abi_system_AbiD/AbiF-like"/>
</dbReference>
<reference evidence="1" key="2">
    <citation type="submission" date="2022-10" db="EMBL/GenBank/DDBJ databases">
        <authorList>
            <person name="Aronson H.S."/>
        </authorList>
    </citation>
    <scope>NUCLEOTIDE SEQUENCE</scope>
    <source>
        <strain evidence="1">RS19-109</strain>
    </source>
</reference>
<keyword evidence="2" id="KW-1185">Reference proteome</keyword>
<dbReference type="Proteomes" id="UP001154240">
    <property type="component" value="Unassembled WGS sequence"/>
</dbReference>
<dbReference type="Pfam" id="PF07751">
    <property type="entry name" value="Abi_2"/>
    <property type="match status" value="1"/>
</dbReference>
<dbReference type="RefSeq" id="WP_307633928.1">
    <property type="nucleotide sequence ID" value="NZ_JAPHEH010000001.1"/>
</dbReference>
<gene>
    <name evidence="1" type="ORF">OLX77_12440</name>
</gene>
<proteinExistence type="predicted"/>
<dbReference type="PIRSF" id="PIRSF034934">
    <property type="entry name" value="AbiF_AbiD"/>
    <property type="match status" value="1"/>
</dbReference>
<reference evidence="1" key="1">
    <citation type="journal article" date="2022" name="bioRxiv">
        <title>Thiovibrio frasassiensisgen. nov., sp. nov., an autotrophic, elemental sulfur disproportionating bacterium isolated from sulfidic karst sediment, and proposal of Thiovibrionaceae fam. nov.</title>
        <authorList>
            <person name="Aronson H."/>
            <person name="Thomas C."/>
            <person name="Bhattacharyya M."/>
            <person name="Eckstein S."/>
            <person name="Jensen S."/>
            <person name="Barco R."/>
            <person name="Macalady J."/>
            <person name="Amend J."/>
        </authorList>
    </citation>
    <scope>NUCLEOTIDE SEQUENCE</scope>
    <source>
        <strain evidence="1">RS19-109</strain>
    </source>
</reference>
<sequence length="299" mass="35548">MQFTKPPKSFDEQIGLLIDRGMVITDRDRAKRYLAHLNYYRLAAYWLPYEQDHPTHQFKPGTDFNLILEHYIFDRELRLLVMDAIERVEVSLRTRWAYLLAHTYGPHAHLQGDLFKANWNHAENITALKETVNRSSEIFIKHFRKYDEELPPLWVVCEVMTLGQLSKWYANLRHGSDRNAIAHAYDVDEVNLTSFLHHLSIVRNHCAHHARLWNRLFPFAWKLPRKRPADLQGNFNHTDGKRLYNTLVMLAYLMDSINQNTWKQRLANLFVKHPDVRSQAMGFPDDWQERPFWVACNKN</sequence>
<name>A0A9X4RN68_9BACT</name>
<dbReference type="AlphaFoldDB" id="A0A9X4RN68"/>
<evidence type="ECO:0000313" key="1">
    <source>
        <dbReference type="EMBL" id="MDG4476963.1"/>
    </source>
</evidence>
<organism evidence="1 2">
    <name type="scientific">Thiovibrio frasassiensis</name>
    <dbReference type="NCBI Taxonomy" id="2984131"/>
    <lineage>
        <taxon>Bacteria</taxon>
        <taxon>Pseudomonadati</taxon>
        <taxon>Thermodesulfobacteriota</taxon>
        <taxon>Desulfobulbia</taxon>
        <taxon>Desulfobulbales</taxon>
        <taxon>Thiovibrionaceae</taxon>
        <taxon>Thiovibrio</taxon>
    </lineage>
</organism>
<evidence type="ECO:0000313" key="2">
    <source>
        <dbReference type="Proteomes" id="UP001154240"/>
    </source>
</evidence>
<comment type="caution">
    <text evidence="1">The sequence shown here is derived from an EMBL/GenBank/DDBJ whole genome shotgun (WGS) entry which is preliminary data.</text>
</comment>
<dbReference type="EMBL" id="JAPHEH010000001">
    <property type="protein sequence ID" value="MDG4476963.1"/>
    <property type="molecule type" value="Genomic_DNA"/>
</dbReference>
<dbReference type="InterPro" id="IPR017034">
    <property type="entry name" value="Abi_system_AbiD/AbiF"/>
</dbReference>
<accession>A0A9X4RN68</accession>